<accession>A0A8I1EBZ3</accession>
<proteinExistence type="predicted"/>
<dbReference type="Proteomes" id="UP000637061">
    <property type="component" value="Unassembled WGS sequence"/>
</dbReference>
<name>A0A8I1EBZ3_PSEPU</name>
<dbReference type="EMBL" id="JAEHTE010000002">
    <property type="protein sequence ID" value="MBI6883242.1"/>
    <property type="molecule type" value="Genomic_DNA"/>
</dbReference>
<sequence length="246" mass="27866">MAVQFTTVKGQRININCDPNAYTYAIAEENGIVRIKFPDVPEFEIYEREQDLVLQRAEAEKAEKEMNYLLNVLKLLMGKSRNSSHPIFHTLFMPGDIWEVRKVGWKERSEHYFNHFYGLKPGDQFEVSIANWGEGYYAGTSSLNPKFDPKIIKGVMQTILERPPTQAEMDFDVCVMWPHNVTEGHVVFMGNPTVKEPRWFGCEKTGKILLPIGKPLSIPPHMLEAAKGVIEAEQKSTGIPLGIVGG</sequence>
<evidence type="ECO:0000313" key="1">
    <source>
        <dbReference type="EMBL" id="MBI6883242.1"/>
    </source>
</evidence>
<dbReference type="RefSeq" id="WP_198746856.1">
    <property type="nucleotide sequence ID" value="NZ_JAEHTE010000002.1"/>
</dbReference>
<dbReference type="AlphaFoldDB" id="A0A8I1EBZ3"/>
<reference evidence="1" key="1">
    <citation type="submission" date="2020-12" db="EMBL/GenBank/DDBJ databases">
        <title>Enhanced detection system for hospital associated transmission using whole genome sequencing surveillance.</title>
        <authorList>
            <person name="Harrison L.H."/>
            <person name="Van Tyne D."/>
            <person name="Marsh J.W."/>
            <person name="Griffith M.P."/>
            <person name="Snyder D.J."/>
            <person name="Cooper V.S."/>
            <person name="Mustapha M."/>
        </authorList>
    </citation>
    <scope>NUCLEOTIDE SEQUENCE</scope>
    <source>
        <strain evidence="1">PSB00042</strain>
    </source>
</reference>
<comment type="caution">
    <text evidence="1">The sequence shown here is derived from an EMBL/GenBank/DDBJ whole genome shotgun (WGS) entry which is preliminary data.</text>
</comment>
<evidence type="ECO:0000313" key="2">
    <source>
        <dbReference type="Proteomes" id="UP000637061"/>
    </source>
</evidence>
<gene>
    <name evidence="1" type="ORF">JEU22_04890</name>
</gene>
<protein>
    <submittedName>
        <fullName evidence="1">Uncharacterized protein</fullName>
    </submittedName>
</protein>
<organism evidence="1 2">
    <name type="scientific">Pseudomonas putida</name>
    <name type="common">Arthrobacter siderocapsulatus</name>
    <dbReference type="NCBI Taxonomy" id="303"/>
    <lineage>
        <taxon>Bacteria</taxon>
        <taxon>Pseudomonadati</taxon>
        <taxon>Pseudomonadota</taxon>
        <taxon>Gammaproteobacteria</taxon>
        <taxon>Pseudomonadales</taxon>
        <taxon>Pseudomonadaceae</taxon>
        <taxon>Pseudomonas</taxon>
    </lineage>
</organism>